<evidence type="ECO:0000256" key="4">
    <source>
        <dbReference type="PROSITE-ProRule" id="PRU01248"/>
    </source>
</evidence>
<dbReference type="InterPro" id="IPR010998">
    <property type="entry name" value="Integrase_recombinase_N"/>
</dbReference>
<evidence type="ECO:0000259" key="6">
    <source>
        <dbReference type="PROSITE" id="PS51900"/>
    </source>
</evidence>
<dbReference type="Proteomes" id="UP000647172">
    <property type="component" value="Unassembled WGS sequence"/>
</dbReference>
<evidence type="ECO:0000256" key="3">
    <source>
        <dbReference type="ARBA" id="ARBA00023172"/>
    </source>
</evidence>
<dbReference type="SUPFAM" id="SSF56349">
    <property type="entry name" value="DNA breaking-rejoining enzymes"/>
    <property type="match status" value="1"/>
</dbReference>
<dbReference type="PANTHER" id="PTHR30349">
    <property type="entry name" value="PHAGE INTEGRASE-RELATED"/>
    <property type="match status" value="1"/>
</dbReference>
<dbReference type="Pfam" id="PF00589">
    <property type="entry name" value="Phage_integrase"/>
    <property type="match status" value="1"/>
</dbReference>
<dbReference type="PROSITE" id="PS51898">
    <property type="entry name" value="TYR_RECOMBINASE"/>
    <property type="match status" value="1"/>
</dbReference>
<dbReference type="InterPro" id="IPR050090">
    <property type="entry name" value="Tyrosine_recombinase_XerCD"/>
</dbReference>
<proteinExistence type="inferred from homology"/>
<comment type="similarity">
    <text evidence="1">Belongs to the 'phage' integrase family.</text>
</comment>
<keyword evidence="3" id="KW-0233">DNA recombination</keyword>
<dbReference type="GO" id="GO:0003677">
    <property type="term" value="F:DNA binding"/>
    <property type="evidence" value="ECO:0007669"/>
    <property type="project" value="UniProtKB-UniRule"/>
</dbReference>
<dbReference type="GO" id="GO:0015074">
    <property type="term" value="P:DNA integration"/>
    <property type="evidence" value="ECO:0007669"/>
    <property type="project" value="InterPro"/>
</dbReference>
<dbReference type="Gene3D" id="1.10.150.130">
    <property type="match status" value="1"/>
</dbReference>
<dbReference type="InterPro" id="IPR002104">
    <property type="entry name" value="Integrase_catalytic"/>
</dbReference>
<evidence type="ECO:0000313" key="8">
    <source>
        <dbReference type="Proteomes" id="UP000647172"/>
    </source>
</evidence>
<evidence type="ECO:0008006" key="9">
    <source>
        <dbReference type="Google" id="ProtNLM"/>
    </source>
</evidence>
<protein>
    <recommendedName>
        <fullName evidence="9">Site-specific recombinase XerD</fullName>
    </recommendedName>
</protein>
<organism evidence="7 8">
    <name type="scientific">Actinoplanes nipponensis</name>
    <dbReference type="NCBI Taxonomy" id="135950"/>
    <lineage>
        <taxon>Bacteria</taxon>
        <taxon>Bacillati</taxon>
        <taxon>Actinomycetota</taxon>
        <taxon>Actinomycetes</taxon>
        <taxon>Micromonosporales</taxon>
        <taxon>Micromonosporaceae</taxon>
        <taxon>Actinoplanes</taxon>
    </lineage>
</organism>
<comment type="caution">
    <text evidence="7">The sequence shown here is derived from an EMBL/GenBank/DDBJ whole genome shotgun (WGS) entry which is preliminary data.</text>
</comment>
<dbReference type="CDD" id="cd01189">
    <property type="entry name" value="INT_ICEBs1_C_like"/>
    <property type="match status" value="1"/>
</dbReference>
<evidence type="ECO:0000259" key="5">
    <source>
        <dbReference type="PROSITE" id="PS51898"/>
    </source>
</evidence>
<evidence type="ECO:0000256" key="1">
    <source>
        <dbReference type="ARBA" id="ARBA00008857"/>
    </source>
</evidence>
<dbReference type="PROSITE" id="PS51900">
    <property type="entry name" value="CB"/>
    <property type="match status" value="1"/>
</dbReference>
<evidence type="ECO:0000256" key="2">
    <source>
        <dbReference type="ARBA" id="ARBA00023125"/>
    </source>
</evidence>
<gene>
    <name evidence="7" type="ORF">Ani05nite_51250</name>
</gene>
<accession>A0A919MNH6</accession>
<name>A0A919MNH6_9ACTN</name>
<dbReference type="Gene3D" id="1.10.443.10">
    <property type="entry name" value="Intergrase catalytic core"/>
    <property type="match status" value="1"/>
</dbReference>
<evidence type="ECO:0000313" key="7">
    <source>
        <dbReference type="EMBL" id="GIE51591.1"/>
    </source>
</evidence>
<keyword evidence="8" id="KW-1185">Reference proteome</keyword>
<feature type="domain" description="Core-binding (CB)" evidence="6">
    <location>
        <begin position="116"/>
        <end position="197"/>
    </location>
</feature>
<dbReference type="InterPro" id="IPR013762">
    <property type="entry name" value="Integrase-like_cat_sf"/>
</dbReference>
<dbReference type="AlphaFoldDB" id="A0A919MNH6"/>
<dbReference type="PANTHER" id="PTHR30349:SF64">
    <property type="entry name" value="PROPHAGE INTEGRASE INTD-RELATED"/>
    <property type="match status" value="1"/>
</dbReference>
<keyword evidence="2 4" id="KW-0238">DNA-binding</keyword>
<feature type="domain" description="Tyr recombinase" evidence="5">
    <location>
        <begin position="223"/>
        <end position="438"/>
    </location>
</feature>
<dbReference type="InterPro" id="IPR011010">
    <property type="entry name" value="DNA_brk_join_enz"/>
</dbReference>
<reference evidence="7" key="1">
    <citation type="submission" date="2021-01" db="EMBL/GenBank/DDBJ databases">
        <title>Whole genome shotgun sequence of Actinoplanes nipponensis NBRC 14063.</title>
        <authorList>
            <person name="Komaki H."/>
            <person name="Tamura T."/>
        </authorList>
    </citation>
    <scope>NUCLEOTIDE SEQUENCE</scope>
    <source>
        <strain evidence="7">NBRC 14063</strain>
    </source>
</reference>
<sequence length="448" mass="49468">MIGIPDKKDNSSPASRANGPARVIKMIDLPLWGTRRPGPASKARVMASMTRRNTSFCLRWRYAGRLQCCTFRGPSPAKALAAKQYVEAQAHQLFSAAVYAAIDPGSPKAQHRPQSPLLRDWIERWLALKIDVSPTTHAEYTRLLRHRVVRDLGDLRVGDISRHAHLDSWKAALAAELMPAGVRKHWAVLSEVMRDAVPQWRPDNPLQRPYGHRGNGLPRPAPCQVCLLSRAQARLLIDCCAPPARGLVVAALGTGMRLGELLGLRAVDVCLRGQAPSVRVTQVLHRGGGFGPPKTPASRRTITLAASTAAVFAELLEDKLPDHPVFAAPNGRPWTVSNLRQRYWQPAVIAAQRCPQHLPANPSSWSSRTSASTCGCPERLHTRPRFHDLRHSHVARLIAAGWDFYMIQLRLGHASIRTTFDTYGHLLPHGEHDRLTALDAWLAGASPK</sequence>
<dbReference type="EMBL" id="BOMQ01000060">
    <property type="protein sequence ID" value="GIE51591.1"/>
    <property type="molecule type" value="Genomic_DNA"/>
</dbReference>
<dbReference type="GO" id="GO:0006310">
    <property type="term" value="P:DNA recombination"/>
    <property type="evidence" value="ECO:0007669"/>
    <property type="project" value="UniProtKB-KW"/>
</dbReference>
<dbReference type="InterPro" id="IPR044068">
    <property type="entry name" value="CB"/>
</dbReference>